<accession>A0AAQ3SDM2</accession>
<dbReference type="AlphaFoldDB" id="A0AAQ3SDM2"/>
<evidence type="ECO:0000313" key="2">
    <source>
        <dbReference type="EMBL" id="WVZ24469.1"/>
    </source>
</evidence>
<dbReference type="Proteomes" id="UP001374535">
    <property type="component" value="Chromosome 1"/>
</dbReference>
<dbReference type="InterPro" id="IPR056924">
    <property type="entry name" value="SH3_Tf2-1"/>
</dbReference>
<dbReference type="PANTHER" id="PTHR46148">
    <property type="entry name" value="CHROMO DOMAIN-CONTAINING PROTEIN"/>
    <property type="match status" value="1"/>
</dbReference>
<dbReference type="EMBL" id="CP144700">
    <property type="protein sequence ID" value="WVZ24469.1"/>
    <property type="molecule type" value="Genomic_DNA"/>
</dbReference>
<protein>
    <recommendedName>
        <fullName evidence="1">Tf2-1-like SH3-like domain-containing protein</fullName>
    </recommendedName>
</protein>
<reference evidence="2 3" key="1">
    <citation type="journal article" date="2023" name="Life. Sci Alliance">
        <title>Evolutionary insights into 3D genome organization and epigenetic landscape of Vigna mungo.</title>
        <authorList>
            <person name="Junaid A."/>
            <person name="Singh B."/>
            <person name="Bhatia S."/>
        </authorList>
    </citation>
    <scope>NUCLEOTIDE SEQUENCE [LARGE SCALE GENOMIC DNA]</scope>
    <source>
        <strain evidence="2">Urdbean</strain>
    </source>
</reference>
<dbReference type="Gene3D" id="3.30.420.10">
    <property type="entry name" value="Ribonuclease H-like superfamily/Ribonuclease H"/>
    <property type="match status" value="1"/>
</dbReference>
<dbReference type="GO" id="GO:0003676">
    <property type="term" value="F:nucleic acid binding"/>
    <property type="evidence" value="ECO:0007669"/>
    <property type="project" value="InterPro"/>
</dbReference>
<proteinExistence type="predicted"/>
<dbReference type="PANTHER" id="PTHR46148:SF52">
    <property type="entry name" value="OS04G0603800 PROTEIN"/>
    <property type="match status" value="1"/>
</dbReference>
<feature type="domain" description="Tf2-1-like SH3-like" evidence="1">
    <location>
        <begin position="87"/>
        <end position="151"/>
    </location>
</feature>
<dbReference type="Pfam" id="PF24626">
    <property type="entry name" value="SH3_Tf2-1"/>
    <property type="match status" value="1"/>
</dbReference>
<evidence type="ECO:0000259" key="1">
    <source>
        <dbReference type="Pfam" id="PF24626"/>
    </source>
</evidence>
<sequence>MLPWAQYWYNSAFHHSMGMSPYQAVYGKLPPSLIRYEYNEADPPALQESLKMCDALLNKLKAKLHQSQNYMKNQSDKKRREGTLEVGDLALVKLQPYRQHSVVLRKHQKLSLRYFGPFEVITKIGQVAFKLLLPESAKIHPVFHISLLKKFYGNQQQQYLSLPGTTSEFGPLVQPIIILDSRTTVRNGKKVE</sequence>
<evidence type="ECO:0000313" key="3">
    <source>
        <dbReference type="Proteomes" id="UP001374535"/>
    </source>
</evidence>
<organism evidence="2 3">
    <name type="scientific">Vigna mungo</name>
    <name type="common">Black gram</name>
    <name type="synonym">Phaseolus mungo</name>
    <dbReference type="NCBI Taxonomy" id="3915"/>
    <lineage>
        <taxon>Eukaryota</taxon>
        <taxon>Viridiplantae</taxon>
        <taxon>Streptophyta</taxon>
        <taxon>Embryophyta</taxon>
        <taxon>Tracheophyta</taxon>
        <taxon>Spermatophyta</taxon>
        <taxon>Magnoliopsida</taxon>
        <taxon>eudicotyledons</taxon>
        <taxon>Gunneridae</taxon>
        <taxon>Pentapetalae</taxon>
        <taxon>rosids</taxon>
        <taxon>fabids</taxon>
        <taxon>Fabales</taxon>
        <taxon>Fabaceae</taxon>
        <taxon>Papilionoideae</taxon>
        <taxon>50 kb inversion clade</taxon>
        <taxon>NPAAA clade</taxon>
        <taxon>indigoferoid/millettioid clade</taxon>
        <taxon>Phaseoleae</taxon>
        <taxon>Vigna</taxon>
    </lineage>
</organism>
<gene>
    <name evidence="2" type="ORF">V8G54_003013</name>
</gene>
<name>A0AAQ3SDM2_VIGMU</name>
<dbReference type="InterPro" id="IPR036397">
    <property type="entry name" value="RNaseH_sf"/>
</dbReference>
<keyword evidence="3" id="KW-1185">Reference proteome</keyword>